<evidence type="ECO:0000313" key="3">
    <source>
        <dbReference type="Proteomes" id="UP000093523"/>
    </source>
</evidence>
<dbReference type="EMBL" id="MAJU01000008">
    <property type="protein sequence ID" value="OCH22491.1"/>
    <property type="molecule type" value="Genomic_DNA"/>
</dbReference>
<name>A0A1B9P2B9_ALILO</name>
<reference evidence="2 3" key="1">
    <citation type="submission" date="2016-06" db="EMBL/GenBank/DDBJ databases">
        <authorList>
            <person name="Kjaerup R.B."/>
            <person name="Dalgaard T.S."/>
            <person name="Juul-Madsen H.R."/>
        </authorList>
    </citation>
    <scope>NUCLEOTIDE SEQUENCE [LARGE SCALE GENOMIC DNA]</scope>
    <source>
        <strain evidence="2 3">1S159</strain>
    </source>
</reference>
<evidence type="ECO:0000313" key="2">
    <source>
        <dbReference type="EMBL" id="OCH22491.1"/>
    </source>
</evidence>
<dbReference type="STRING" id="688.A6E04_07745"/>
<dbReference type="PROSITE" id="PS51257">
    <property type="entry name" value="PROKAR_LIPOPROTEIN"/>
    <property type="match status" value="1"/>
</dbReference>
<dbReference type="InterPro" id="IPR058827">
    <property type="entry name" value="YbbD_head"/>
</dbReference>
<accession>A0A1B9P2B9</accession>
<evidence type="ECO:0000259" key="1">
    <source>
        <dbReference type="Pfam" id="PF26610"/>
    </source>
</evidence>
<dbReference type="Pfam" id="PF26610">
    <property type="entry name" value="YbbD_head"/>
    <property type="match status" value="1"/>
</dbReference>
<dbReference type="Proteomes" id="UP000093523">
    <property type="component" value="Unassembled WGS sequence"/>
</dbReference>
<dbReference type="AlphaFoldDB" id="A0A1B9P2B9"/>
<protein>
    <recommendedName>
        <fullName evidence="1">YbbD head domain-containing protein</fullName>
    </recommendedName>
</protein>
<comment type="caution">
    <text evidence="2">The sequence shown here is derived from an EMBL/GenBank/DDBJ whole genome shotgun (WGS) entry which is preliminary data.</text>
</comment>
<gene>
    <name evidence="2" type="ORF">A6E04_07745</name>
</gene>
<feature type="domain" description="YbbD head" evidence="1">
    <location>
        <begin position="19"/>
        <end position="68"/>
    </location>
</feature>
<organism evidence="2 3">
    <name type="scientific">Aliivibrio logei</name>
    <name type="common">Vibrio logei</name>
    <dbReference type="NCBI Taxonomy" id="688"/>
    <lineage>
        <taxon>Bacteria</taxon>
        <taxon>Pseudomonadati</taxon>
        <taxon>Pseudomonadota</taxon>
        <taxon>Gammaproteobacteria</taxon>
        <taxon>Vibrionales</taxon>
        <taxon>Vibrionaceae</taxon>
        <taxon>Aliivibrio</taxon>
    </lineage>
</organism>
<sequence>MVLKKFVWLIAFLIVGCSDVMDNYYPTYQDALENKLFTRGWLPKILPESTRKIEVSNDLDLNTSVGRFVIDKQDRDAFISQLTLVDIKKNRFEYYSGQSVWAFNMEDNGVVRYTLSVNR</sequence>
<proteinExistence type="predicted"/>